<organism evidence="9 10">
    <name type="scientific">Circinella minor</name>
    <dbReference type="NCBI Taxonomy" id="1195481"/>
    <lineage>
        <taxon>Eukaryota</taxon>
        <taxon>Fungi</taxon>
        <taxon>Fungi incertae sedis</taxon>
        <taxon>Mucoromycota</taxon>
        <taxon>Mucoromycotina</taxon>
        <taxon>Mucoromycetes</taxon>
        <taxon>Mucorales</taxon>
        <taxon>Lichtheimiaceae</taxon>
        <taxon>Circinella</taxon>
    </lineage>
</organism>
<comment type="subunit">
    <text evidence="6">Component of the GINS complex.</text>
</comment>
<dbReference type="InterPro" id="IPR036224">
    <property type="entry name" value="GINS_bundle-like_dom_sf"/>
</dbReference>
<dbReference type="PANTHER" id="PTHR12914:SF2">
    <property type="entry name" value="DNA REPLICATION COMPLEX GINS PROTEIN PSF1"/>
    <property type="match status" value="1"/>
</dbReference>
<dbReference type="OrthoDB" id="10252587at2759"/>
<dbReference type="GO" id="GO:1902983">
    <property type="term" value="P:DNA strand elongation involved in mitotic DNA replication"/>
    <property type="evidence" value="ECO:0007669"/>
    <property type="project" value="TreeGrafter"/>
</dbReference>
<sequence length="204" mass="23287">MSSMMGESSYKLAKEAKRTSDMLISTYNDDLVQNVCREIRMLHARAEASVRGMRNSNTAPPNVPSQLTQIMLHHLTIKRNKRILFAYHHQRLEKLKELSWGIGRQSQERQIKEALSKEENDFLESYGDLVNNYKSHFLDIDLGGNGGVGLDPPLDLFIEVRVLRDAGKIITEYGELNLTKGNQEFVRRSDVETLIKAGYLKHIA</sequence>
<keyword evidence="5 6" id="KW-0539">Nucleus</keyword>
<dbReference type="PANTHER" id="PTHR12914">
    <property type="entry name" value="PARTNER OF SLD5"/>
    <property type="match status" value="1"/>
</dbReference>
<dbReference type="Pfam" id="PF24997">
    <property type="entry name" value="PSF1_C"/>
    <property type="match status" value="1"/>
</dbReference>
<protein>
    <recommendedName>
        <fullName evidence="3 6">DNA replication complex GINS protein PSF1</fullName>
    </recommendedName>
</protein>
<evidence type="ECO:0000313" key="10">
    <source>
        <dbReference type="Proteomes" id="UP000646827"/>
    </source>
</evidence>
<evidence type="ECO:0000259" key="7">
    <source>
        <dbReference type="Pfam" id="PF05916"/>
    </source>
</evidence>
<dbReference type="CDD" id="cd11710">
    <property type="entry name" value="GINS_A_psf1"/>
    <property type="match status" value="1"/>
</dbReference>
<dbReference type="Pfam" id="PF05916">
    <property type="entry name" value="Sld5"/>
    <property type="match status" value="1"/>
</dbReference>
<dbReference type="InterPro" id="IPR005339">
    <property type="entry name" value="GINS_Psf1"/>
</dbReference>
<dbReference type="InterPro" id="IPR021151">
    <property type="entry name" value="GINS_A"/>
</dbReference>
<evidence type="ECO:0000256" key="3">
    <source>
        <dbReference type="ARBA" id="ARBA00015143"/>
    </source>
</evidence>
<evidence type="ECO:0000313" key="9">
    <source>
        <dbReference type="EMBL" id="KAG2222167.1"/>
    </source>
</evidence>
<dbReference type="GO" id="GO:0000811">
    <property type="term" value="C:GINS complex"/>
    <property type="evidence" value="ECO:0007669"/>
    <property type="project" value="UniProtKB-UniRule"/>
</dbReference>
<evidence type="ECO:0000256" key="5">
    <source>
        <dbReference type="ARBA" id="ARBA00023242"/>
    </source>
</evidence>
<dbReference type="SUPFAM" id="SSF158573">
    <property type="entry name" value="GINS helical bundle-like"/>
    <property type="match status" value="1"/>
</dbReference>
<comment type="similarity">
    <text evidence="2 6">Belongs to the GINS1/PSF1 family.</text>
</comment>
<evidence type="ECO:0000259" key="8">
    <source>
        <dbReference type="Pfam" id="PF24997"/>
    </source>
</evidence>
<reference evidence="9 10" key="1">
    <citation type="submission" date="2020-12" db="EMBL/GenBank/DDBJ databases">
        <title>Metabolic potential, ecology and presence of endohyphal bacteria is reflected in genomic diversity of Mucoromycotina.</title>
        <authorList>
            <person name="Muszewska A."/>
            <person name="Okrasinska A."/>
            <person name="Steczkiewicz K."/>
            <person name="Drgas O."/>
            <person name="Orlowska M."/>
            <person name="Perlinska-Lenart U."/>
            <person name="Aleksandrzak-Piekarczyk T."/>
            <person name="Szatraj K."/>
            <person name="Zielenkiewicz U."/>
            <person name="Pilsyk S."/>
            <person name="Malc E."/>
            <person name="Mieczkowski P."/>
            <person name="Kruszewska J.S."/>
            <person name="Biernat P."/>
            <person name="Pawlowska J."/>
        </authorList>
    </citation>
    <scope>NUCLEOTIDE SEQUENCE [LARGE SCALE GENOMIC DNA]</scope>
    <source>
        <strain evidence="9 10">CBS 142.35</strain>
    </source>
</reference>
<accession>A0A8H7S3D7</accession>
<dbReference type="AlphaFoldDB" id="A0A8H7S3D7"/>
<dbReference type="EMBL" id="JAEPRB010000090">
    <property type="protein sequence ID" value="KAG2222167.1"/>
    <property type="molecule type" value="Genomic_DNA"/>
</dbReference>
<keyword evidence="10" id="KW-1185">Reference proteome</keyword>
<comment type="subcellular location">
    <subcellularLocation>
        <location evidence="1 6">Nucleus</location>
    </subcellularLocation>
</comment>
<dbReference type="CDD" id="cd21696">
    <property type="entry name" value="GINS_B_Psf1"/>
    <property type="match status" value="1"/>
</dbReference>
<dbReference type="InterPro" id="IPR056783">
    <property type="entry name" value="PSF1_C"/>
</dbReference>
<comment type="function">
    <text evidence="6">Required for correct functioning of the GINS complex, a complex that plays an essential role in the initiation of DNA replication, and progression of DNA replication forks. GINS complex seems to bind preferentially to single-stranded DNA.</text>
</comment>
<feature type="domain" description="DNA replication complex GINS protein PSF1 C-terminal" evidence="8">
    <location>
        <begin position="155"/>
        <end position="203"/>
    </location>
</feature>
<evidence type="ECO:0000256" key="2">
    <source>
        <dbReference type="ARBA" id="ARBA00006677"/>
    </source>
</evidence>
<name>A0A8H7S3D7_9FUNG</name>
<evidence type="ECO:0000256" key="4">
    <source>
        <dbReference type="ARBA" id="ARBA00022705"/>
    </source>
</evidence>
<gene>
    <name evidence="9" type="ORF">INT45_007184</name>
</gene>
<dbReference type="Proteomes" id="UP000646827">
    <property type="component" value="Unassembled WGS sequence"/>
</dbReference>
<proteinExistence type="inferred from homology"/>
<evidence type="ECO:0000256" key="1">
    <source>
        <dbReference type="ARBA" id="ARBA00004123"/>
    </source>
</evidence>
<keyword evidence="4 6" id="KW-0235">DNA replication</keyword>
<evidence type="ECO:0000256" key="6">
    <source>
        <dbReference type="RuleBase" id="RU368085"/>
    </source>
</evidence>
<feature type="domain" description="GINS subunit" evidence="7">
    <location>
        <begin position="62"/>
        <end position="135"/>
    </location>
</feature>
<dbReference type="Gene3D" id="1.20.58.1030">
    <property type="match status" value="1"/>
</dbReference>
<comment type="caution">
    <text evidence="9">The sequence shown here is derived from an EMBL/GenBank/DDBJ whole genome shotgun (WGS) entry which is preliminary data.</text>
</comment>